<evidence type="ECO:0000256" key="6">
    <source>
        <dbReference type="ARBA" id="ARBA00023157"/>
    </source>
</evidence>
<name>C3XVU2_BRAFL</name>
<evidence type="ECO:0000256" key="12">
    <source>
        <dbReference type="SAM" id="MobiDB-lite"/>
    </source>
</evidence>
<dbReference type="SMART" id="SM01381">
    <property type="entry name" value="7TM_GPCR_Srsx"/>
    <property type="match status" value="1"/>
</dbReference>
<evidence type="ECO:0000256" key="10">
    <source>
        <dbReference type="ARBA" id="ARBA00025478"/>
    </source>
</evidence>
<keyword evidence="4 11" id="KW-0297">G-protein coupled receptor</keyword>
<evidence type="ECO:0000256" key="7">
    <source>
        <dbReference type="ARBA" id="ARBA00023170"/>
    </source>
</evidence>
<feature type="transmembrane region" description="Helical" evidence="13">
    <location>
        <begin position="221"/>
        <end position="246"/>
    </location>
</feature>
<protein>
    <recommendedName>
        <fullName evidence="14">G-protein coupled receptors family 1 profile domain-containing protein</fullName>
    </recommendedName>
</protein>
<dbReference type="GO" id="GO:0008188">
    <property type="term" value="F:neuropeptide receptor activity"/>
    <property type="evidence" value="ECO:0007669"/>
    <property type="project" value="InterPro"/>
</dbReference>
<feature type="domain" description="G-protein coupled receptors family 1 profile" evidence="14">
    <location>
        <begin position="18"/>
        <end position="76"/>
    </location>
</feature>
<evidence type="ECO:0000256" key="11">
    <source>
        <dbReference type="RuleBase" id="RU000688"/>
    </source>
</evidence>
<gene>
    <name evidence="15" type="ORF">BRAFLDRAFT_83100</name>
</gene>
<feature type="domain" description="G-protein coupled receptors family 1 profile" evidence="14">
    <location>
        <begin position="79"/>
        <end position="339"/>
    </location>
</feature>
<comment type="subcellular location">
    <subcellularLocation>
        <location evidence="1">Membrane</location>
        <topology evidence="1">Multi-pass membrane protein</topology>
    </subcellularLocation>
</comment>
<evidence type="ECO:0000313" key="15">
    <source>
        <dbReference type="EMBL" id="EEN67885.1"/>
    </source>
</evidence>
<feature type="transmembrane region" description="Helical" evidence="13">
    <location>
        <begin position="6"/>
        <end position="27"/>
    </location>
</feature>
<reference evidence="15" key="1">
    <citation type="journal article" date="2008" name="Nature">
        <title>The amphioxus genome and the evolution of the chordate karyotype.</title>
        <authorList>
            <consortium name="US DOE Joint Genome Institute (JGI-PGF)"/>
            <person name="Putnam N.H."/>
            <person name="Butts T."/>
            <person name="Ferrier D.E.K."/>
            <person name="Furlong R.F."/>
            <person name="Hellsten U."/>
            <person name="Kawashima T."/>
            <person name="Robinson-Rechavi M."/>
            <person name="Shoguchi E."/>
            <person name="Terry A."/>
            <person name="Yu J.-K."/>
            <person name="Benito-Gutierrez E.L."/>
            <person name="Dubchak I."/>
            <person name="Garcia-Fernandez J."/>
            <person name="Gibson-Brown J.J."/>
            <person name="Grigoriev I.V."/>
            <person name="Horton A.C."/>
            <person name="de Jong P.J."/>
            <person name="Jurka J."/>
            <person name="Kapitonov V.V."/>
            <person name="Kohara Y."/>
            <person name="Kuroki Y."/>
            <person name="Lindquist E."/>
            <person name="Lucas S."/>
            <person name="Osoegawa K."/>
            <person name="Pennacchio L.A."/>
            <person name="Salamov A.A."/>
            <person name="Satou Y."/>
            <person name="Sauka-Spengler T."/>
            <person name="Schmutz J."/>
            <person name="Shin-I T."/>
            <person name="Toyoda A."/>
            <person name="Bronner-Fraser M."/>
            <person name="Fujiyama A."/>
            <person name="Holland L.Z."/>
            <person name="Holland P.W.H."/>
            <person name="Satoh N."/>
            <person name="Rokhsar D.S."/>
        </authorList>
    </citation>
    <scope>NUCLEOTIDE SEQUENCE [LARGE SCALE GENOMIC DNA]</scope>
    <source>
        <strain evidence="15">S238N-H82</strain>
        <tissue evidence="15">Testes</tissue>
    </source>
</reference>
<evidence type="ECO:0000256" key="13">
    <source>
        <dbReference type="SAM" id="Phobius"/>
    </source>
</evidence>
<evidence type="ECO:0000256" key="3">
    <source>
        <dbReference type="ARBA" id="ARBA00022989"/>
    </source>
</evidence>
<dbReference type="InParanoid" id="C3XVU2"/>
<feature type="transmembrane region" description="Helical" evidence="13">
    <location>
        <begin position="66"/>
        <end position="88"/>
    </location>
</feature>
<dbReference type="Pfam" id="PF00001">
    <property type="entry name" value="7tm_1"/>
    <property type="match status" value="2"/>
</dbReference>
<dbReference type="PROSITE" id="PS50262">
    <property type="entry name" value="G_PROTEIN_RECEP_F1_2"/>
    <property type="match status" value="2"/>
</dbReference>
<keyword evidence="9 11" id="KW-0807">Transducer</keyword>
<dbReference type="eggNOG" id="KOG3656">
    <property type="taxonomic scope" value="Eukaryota"/>
</dbReference>
<evidence type="ECO:0000256" key="2">
    <source>
        <dbReference type="ARBA" id="ARBA00022692"/>
    </source>
</evidence>
<keyword evidence="3 13" id="KW-1133">Transmembrane helix</keyword>
<feature type="transmembrane region" description="Helical" evidence="13">
    <location>
        <begin position="316"/>
        <end position="338"/>
    </location>
</feature>
<dbReference type="InterPro" id="IPR005395">
    <property type="entry name" value="NPFF_rcpt"/>
</dbReference>
<dbReference type="PRINTS" id="PR00237">
    <property type="entry name" value="GPCRRHODOPSN"/>
</dbReference>
<feature type="region of interest" description="Disordered" evidence="12">
    <location>
        <begin position="383"/>
        <end position="404"/>
    </location>
</feature>
<evidence type="ECO:0000256" key="1">
    <source>
        <dbReference type="ARBA" id="ARBA00004141"/>
    </source>
</evidence>
<feature type="transmembrane region" description="Helical" evidence="13">
    <location>
        <begin position="39"/>
        <end position="60"/>
    </location>
</feature>
<dbReference type="InterPro" id="IPR000276">
    <property type="entry name" value="GPCR_Rhodpsn"/>
</dbReference>
<accession>C3XVU2</accession>
<proteinExistence type="inferred from homology"/>
<dbReference type="PRINTS" id="PR01570">
    <property type="entry name" value="NPFFRECEPTOR"/>
</dbReference>
<evidence type="ECO:0000256" key="9">
    <source>
        <dbReference type="ARBA" id="ARBA00023224"/>
    </source>
</evidence>
<dbReference type="FunFam" id="1.20.1070.10:FF:000905">
    <property type="entry name" value="Uncharacterized protein"/>
    <property type="match status" value="1"/>
</dbReference>
<dbReference type="AlphaFoldDB" id="C3XVU2"/>
<evidence type="ECO:0000259" key="14">
    <source>
        <dbReference type="PROSITE" id="PS50262"/>
    </source>
</evidence>
<feature type="transmembrane region" description="Helical" evidence="13">
    <location>
        <begin position="178"/>
        <end position="201"/>
    </location>
</feature>
<keyword evidence="6" id="KW-1015">Disulfide bond</keyword>
<keyword evidence="5 13" id="KW-0472">Membrane</keyword>
<evidence type="ECO:0000256" key="5">
    <source>
        <dbReference type="ARBA" id="ARBA00023136"/>
    </source>
</evidence>
<feature type="transmembrane region" description="Helical" evidence="13">
    <location>
        <begin position="278"/>
        <end position="296"/>
    </location>
</feature>
<comment type="function">
    <text evidence="10">Receptor for NPAF (A-18-F-amide) and NPFF (F-8-F-amide) neuropeptides, also known as morphine-modulating peptides. Can also be activated by a variety of naturally occurring or synthetic FMRF-amide like ligands. This receptor mediates its action by association with G proteins that activate a phosphatidylinositol-calcium second messenger system.</text>
</comment>
<keyword evidence="8" id="KW-0325">Glycoprotein</keyword>
<feature type="transmembrane region" description="Helical" evidence="13">
    <location>
        <begin position="140"/>
        <end position="158"/>
    </location>
</feature>
<dbReference type="PANTHER" id="PTHR45695:SF37">
    <property type="entry name" value="FREE FATTY ACID RECEPTOR 4-LIKE"/>
    <property type="match status" value="1"/>
</dbReference>
<dbReference type="SUPFAM" id="SSF81321">
    <property type="entry name" value="Family A G protein-coupled receptor-like"/>
    <property type="match status" value="2"/>
</dbReference>
<evidence type="ECO:0000256" key="8">
    <source>
        <dbReference type="ARBA" id="ARBA00023180"/>
    </source>
</evidence>
<dbReference type="EMBL" id="GG666469">
    <property type="protein sequence ID" value="EEN67885.1"/>
    <property type="molecule type" value="Genomic_DNA"/>
</dbReference>
<feature type="transmembrane region" description="Helical" evidence="13">
    <location>
        <begin position="100"/>
        <end position="120"/>
    </location>
</feature>
<organism>
    <name type="scientific">Branchiostoma floridae</name>
    <name type="common">Florida lancelet</name>
    <name type="synonym">Amphioxus</name>
    <dbReference type="NCBI Taxonomy" id="7739"/>
    <lineage>
        <taxon>Eukaryota</taxon>
        <taxon>Metazoa</taxon>
        <taxon>Chordata</taxon>
        <taxon>Cephalochordata</taxon>
        <taxon>Leptocardii</taxon>
        <taxon>Amphioxiformes</taxon>
        <taxon>Branchiostomatidae</taxon>
        <taxon>Branchiostoma</taxon>
    </lineage>
</organism>
<comment type="similarity">
    <text evidence="11">Belongs to the G-protein coupled receptor 1 family.</text>
</comment>
<sequence length="435" mass="48062">MYLLAVAYGLVFLLCIMGNVLVCVVVAKNKSMRTVTNYFIVNLAVSDLLVGLVCTPLTLVDNLTIAVAYGLVFLLCIMGNVLVCVVVAKNKSMRTVTNYFIVNLAVSDLLVGLVCTPLTLVDNLTIGWMFGEVMCKLSPIVQGISYAASVLTLVAIAVDRYLAVITPTESKLTNMRTFVIIIVIWLSAVAMMSPLAFVTQYDAEKNVCDEEWATQDGQKNYTLALFVLCYVAPLTAITVMYIRVAVRLYQSTMRSSVQGAIQRGVGSKRAKLGNKVRVFKMLVVVVVLFTLLHLPLHTVTMLADYADLGFEDTKRLYFYGFPVAHWLTFFNSCVNPIVYGCMNRNFRSGFAATFPNAANKIFNHDFLHLSNISNLFGKRTNDLKHSNEESPKSGNKGPTNRRESAEMVVMGNEVTKTQNATALTTMGYATWVSQL</sequence>
<keyword evidence="2 11" id="KW-0812">Transmembrane</keyword>
<evidence type="ECO:0000256" key="4">
    <source>
        <dbReference type="ARBA" id="ARBA00023040"/>
    </source>
</evidence>
<dbReference type="InterPro" id="IPR017452">
    <property type="entry name" value="GPCR_Rhodpsn_7TM"/>
</dbReference>
<keyword evidence="7 11" id="KW-0675">Receptor</keyword>
<dbReference type="PANTHER" id="PTHR45695">
    <property type="entry name" value="LEUCOKININ RECEPTOR-RELATED"/>
    <property type="match status" value="1"/>
</dbReference>
<dbReference type="CDD" id="cd15207">
    <property type="entry name" value="7tmA_NPFFR"/>
    <property type="match status" value="1"/>
</dbReference>
<dbReference type="PROSITE" id="PS00237">
    <property type="entry name" value="G_PROTEIN_RECEP_F1_1"/>
    <property type="match status" value="1"/>
</dbReference>
<dbReference type="GO" id="GO:0016020">
    <property type="term" value="C:membrane"/>
    <property type="evidence" value="ECO:0007669"/>
    <property type="project" value="UniProtKB-SubCell"/>
</dbReference>
<dbReference type="Gene3D" id="1.20.1070.10">
    <property type="entry name" value="Rhodopsin 7-helix transmembrane proteins"/>
    <property type="match status" value="2"/>
</dbReference>